<gene>
    <name evidence="3" type="ORF">Z518_07319</name>
</gene>
<feature type="compositionally biased region" description="Basic residues" evidence="1">
    <location>
        <begin position="612"/>
        <end position="621"/>
    </location>
</feature>
<evidence type="ECO:0000313" key="4">
    <source>
        <dbReference type="Proteomes" id="UP000053617"/>
    </source>
</evidence>
<protein>
    <recommendedName>
        <fullName evidence="2">Bacteriophage T5 Orf172 DNA-binding domain-containing protein</fullName>
    </recommendedName>
</protein>
<dbReference type="OrthoDB" id="2417614at2759"/>
<feature type="region of interest" description="Disordered" evidence="1">
    <location>
        <begin position="612"/>
        <end position="644"/>
    </location>
</feature>
<evidence type="ECO:0000259" key="2">
    <source>
        <dbReference type="SMART" id="SM00974"/>
    </source>
</evidence>
<dbReference type="InterPro" id="IPR053006">
    <property type="entry name" value="Meiosis_regulatory"/>
</dbReference>
<dbReference type="RefSeq" id="XP_013270902.1">
    <property type="nucleotide sequence ID" value="XM_013415448.1"/>
</dbReference>
<evidence type="ECO:0000256" key="1">
    <source>
        <dbReference type="SAM" id="MobiDB-lite"/>
    </source>
</evidence>
<dbReference type="InterPro" id="IPR018306">
    <property type="entry name" value="Phage_T5_Orf172_DNA-bd"/>
</dbReference>
<dbReference type="AlphaFoldDB" id="A0A0D2IKL6"/>
<dbReference type="PANTHER" id="PTHR28094">
    <property type="entry name" value="MEIOTICALLY UP-REGULATED GENE 113 PROTEIN"/>
    <property type="match status" value="1"/>
</dbReference>
<feature type="compositionally biased region" description="Basic residues" evidence="1">
    <location>
        <begin position="628"/>
        <end position="644"/>
    </location>
</feature>
<dbReference type="VEuPathDB" id="FungiDB:Z518_07319"/>
<proteinExistence type="predicted"/>
<dbReference type="HOGENOM" id="CLU_415600_0_0_1"/>
<sequence length="644" mass="71183">MNSPSVTLQVDNDYASHSPAPATPALDWAETPPTAEYPQTPEDGFDSDGGIPLPPSPLAGRENGRKERQITILDCSQLDSDVSGHLLSDLPSQASQSKCLFKRNPPRATVIAKPQQQHPPSRDDAPAVVGHHARVRAEEGTCLRGVSKVSFSSLGASDERNAALGTNAAGVSVAAVVSSVKTENCLFEFSGAVVTEAPTKTAATITTATPSSYATKKPPLPLSFVWGLSTTLSKILPLETVERLQADPLRCVATTPQGSRCKKQNAAKLNEQIATKLVKKLSSLERPLKPEAFAKRILAVVYQATCSHPHKRVAEKHLDKLCSYSWEWSETTAGDAHRFGAIMNSAVSIFQLWIGALINFPADAEDGNISENQDTGTVRRILTRNSDLVDALATARLVPPCHTTLEDPAISRPNIRPNADRNITTRQSARQKTVTSNPLHRYFQKFPWPKEKMNITPQELIRQALLKPLTPGDMDRFGFIYIFWQQGLFGHVKIGYSSDVDQRLQKWKRQCGYAVEQHEPGEAGVRQGVPHLHRVESLIHAELKEYRVWEPFCTNCGKSHKEWFKVKLDYALKVVAKWTSKSLYLDGRLKTSLTQADIEKLCELTVDEAHTKSQRSTRHVKVSNVRSRGSRGRRNVAHKRSSLA</sequence>
<dbReference type="Pfam" id="PF10544">
    <property type="entry name" value="T5orf172"/>
    <property type="match status" value="1"/>
</dbReference>
<dbReference type="SMART" id="SM00974">
    <property type="entry name" value="T5orf172"/>
    <property type="match status" value="1"/>
</dbReference>
<feature type="domain" description="Bacteriophage T5 Orf172 DNA-binding" evidence="2">
    <location>
        <begin position="486"/>
        <end position="578"/>
    </location>
</feature>
<organism evidence="3 4">
    <name type="scientific">Rhinocladiella mackenziei CBS 650.93</name>
    <dbReference type="NCBI Taxonomy" id="1442369"/>
    <lineage>
        <taxon>Eukaryota</taxon>
        <taxon>Fungi</taxon>
        <taxon>Dikarya</taxon>
        <taxon>Ascomycota</taxon>
        <taxon>Pezizomycotina</taxon>
        <taxon>Eurotiomycetes</taxon>
        <taxon>Chaetothyriomycetidae</taxon>
        <taxon>Chaetothyriales</taxon>
        <taxon>Herpotrichiellaceae</taxon>
        <taxon>Rhinocladiella</taxon>
    </lineage>
</organism>
<accession>A0A0D2IKL6</accession>
<name>A0A0D2IKL6_9EURO</name>
<feature type="region of interest" description="Disordered" evidence="1">
    <location>
        <begin position="1"/>
        <end position="65"/>
    </location>
</feature>
<evidence type="ECO:0000313" key="3">
    <source>
        <dbReference type="EMBL" id="KIX03766.1"/>
    </source>
</evidence>
<reference evidence="3 4" key="1">
    <citation type="submission" date="2015-01" db="EMBL/GenBank/DDBJ databases">
        <title>The Genome Sequence of Rhinocladiella mackenzie CBS 650.93.</title>
        <authorList>
            <consortium name="The Broad Institute Genomics Platform"/>
            <person name="Cuomo C."/>
            <person name="de Hoog S."/>
            <person name="Gorbushina A."/>
            <person name="Stielow B."/>
            <person name="Teixiera M."/>
            <person name="Abouelleil A."/>
            <person name="Chapman S.B."/>
            <person name="Priest M."/>
            <person name="Young S.K."/>
            <person name="Wortman J."/>
            <person name="Nusbaum C."/>
            <person name="Birren B."/>
        </authorList>
    </citation>
    <scope>NUCLEOTIDE SEQUENCE [LARGE SCALE GENOMIC DNA]</scope>
    <source>
        <strain evidence="3 4">CBS 650.93</strain>
    </source>
</reference>
<dbReference type="EMBL" id="KN847479">
    <property type="protein sequence ID" value="KIX03766.1"/>
    <property type="molecule type" value="Genomic_DNA"/>
</dbReference>
<feature type="compositionally biased region" description="Polar residues" evidence="1">
    <location>
        <begin position="1"/>
        <end position="10"/>
    </location>
</feature>
<keyword evidence="4" id="KW-1185">Reference proteome</keyword>
<dbReference type="STRING" id="1442369.A0A0D2IKL6"/>
<dbReference type="GeneID" id="25295390"/>
<dbReference type="Proteomes" id="UP000053617">
    <property type="component" value="Unassembled WGS sequence"/>
</dbReference>
<dbReference type="PANTHER" id="PTHR28094:SF1">
    <property type="entry name" value="MEIOTICALLY UP-REGULATED GENE 113 PROTEIN"/>
    <property type="match status" value="1"/>
</dbReference>